<dbReference type="GeneID" id="5543126"/>
<evidence type="ECO:0000313" key="2">
    <source>
        <dbReference type="Proteomes" id="UP000000267"/>
    </source>
</evidence>
<proteinExistence type="predicted"/>
<dbReference type="HOGENOM" id="CLU_1220490_0_0_1"/>
<dbReference type="RefSeq" id="XP_001642936.1">
    <property type="nucleotide sequence ID" value="XM_001642886.1"/>
</dbReference>
<dbReference type="AlphaFoldDB" id="A7TRM6"/>
<keyword evidence="2" id="KW-1185">Reference proteome</keyword>
<evidence type="ECO:0000313" key="1">
    <source>
        <dbReference type="EMBL" id="EDO15078.1"/>
    </source>
</evidence>
<protein>
    <submittedName>
        <fullName evidence="1">Uncharacterized protein</fullName>
    </submittedName>
</protein>
<sequence>MANLITHAETERWELSLPLSLSFSFRNNTGVLCSALLCSALRCSALPHTANDLFLLLPPRSRISSLALALSLSLSLFTPSTKKTHSYAKTRASVHRPSTNAQFAFAFAFASVFSRFSRRPPFKVTLSVLAHLTTISHFLFHLQFRISNFEFRINKLSYTLPSRALLSLLGNSHLIQSPLTVSESSSSSSSNSESRQQKRLYSSSLPFPSLLQWVSGKWFRYTVILQL</sequence>
<reference evidence="1 2" key="1">
    <citation type="journal article" date="2007" name="Proc. Natl. Acad. Sci. U.S.A.">
        <title>Independent sorting-out of thousands of duplicated gene pairs in two yeast species descended from a whole-genome duplication.</title>
        <authorList>
            <person name="Scannell D.R."/>
            <person name="Frank A.C."/>
            <person name="Conant G.C."/>
            <person name="Byrne K.P."/>
            <person name="Woolfit M."/>
            <person name="Wolfe K.H."/>
        </authorList>
    </citation>
    <scope>NUCLEOTIDE SEQUENCE [LARGE SCALE GENOMIC DNA]</scope>
    <source>
        <strain evidence="2">ATCC 22028 / DSM 70294 / BCRC 21397 / CBS 2163 / NBRC 10782 / NRRL Y-8283 / UCD 57-17</strain>
    </source>
</reference>
<accession>A7TRM6</accession>
<name>A7TRM6_VANPO</name>
<dbReference type="EMBL" id="DS480483">
    <property type="protein sequence ID" value="EDO15078.1"/>
    <property type="molecule type" value="Genomic_DNA"/>
</dbReference>
<organism evidence="2">
    <name type="scientific">Vanderwaltozyma polyspora (strain ATCC 22028 / DSM 70294 / BCRC 21397 / CBS 2163 / NBRC 10782 / NRRL Y-8283 / UCD 57-17)</name>
    <name type="common">Kluyveromyces polysporus</name>
    <dbReference type="NCBI Taxonomy" id="436907"/>
    <lineage>
        <taxon>Eukaryota</taxon>
        <taxon>Fungi</taxon>
        <taxon>Dikarya</taxon>
        <taxon>Ascomycota</taxon>
        <taxon>Saccharomycotina</taxon>
        <taxon>Saccharomycetes</taxon>
        <taxon>Saccharomycetales</taxon>
        <taxon>Saccharomycetaceae</taxon>
        <taxon>Vanderwaltozyma</taxon>
    </lineage>
</organism>
<dbReference type="KEGG" id="vpo:Kpol_431p5"/>
<dbReference type="Proteomes" id="UP000000267">
    <property type="component" value="Unassembled WGS sequence"/>
</dbReference>
<gene>
    <name evidence="1" type="ORF">Kpol_431p5</name>
</gene>
<dbReference type="InParanoid" id="A7TRM6"/>